<feature type="compositionally biased region" description="Low complexity" evidence="1">
    <location>
        <begin position="26"/>
        <end position="35"/>
    </location>
</feature>
<evidence type="ECO:0000313" key="2">
    <source>
        <dbReference type="EMBL" id="USW57002.1"/>
    </source>
</evidence>
<sequence length="589" mass="64715">MASTKPPKPSQMFVEVSPEPPEPRLRGPLRGLNPNINILPNSVQGTVEDEGDDDDNDENVAPIPIKHTTRASRGNSKAVSYDMKYHPMDVVTRPNSAAVRRRSKSVSFAGSDDNEGEAESSDGDVSSQSSSQESDGTSAESSKDENDNRPRPPQTVLGRRTPDPRASRHSARRAARKQVIYSTKHHPQDYDLPGFRSRALVVLDDSESEAAPSEPAQSPKQPKKRKAATLDDEARGEGDTIAVKDGPRRPHKKLKSLNDTRPGRAKKRKPGRPTKAKPQVVKRSKRAEMERDNLVEMAIRGSQPAEAIELSSDNGSDEEEEHLDAAEQESAQDNYQHLLTACTQVSNLLDVDDSGVVIDDTTAEVDGPSTATIDTTATLNAESATPATSCQDEIEELLHLPTYIKDRLALDIDPRAPISASVVVRMMFGGQGAGSLSDLVIEKPYLHYPLAMKKLTQDSMAVKKLTQDSIVADSEDEEDDLELEQETPDADPVFEQDDPYETNTPVSNEFEEGMAGMESPQVRSSDPIHYMDEVDDEPERRPQMNRDDGSEELRESPVLDESQEEDEEGDGEEEEAEVAESENENEGSD</sequence>
<feature type="compositionally biased region" description="Acidic residues" evidence="1">
    <location>
        <begin position="473"/>
        <end position="500"/>
    </location>
</feature>
<keyword evidence="3" id="KW-1185">Reference proteome</keyword>
<evidence type="ECO:0000256" key="1">
    <source>
        <dbReference type="SAM" id="MobiDB-lite"/>
    </source>
</evidence>
<feature type="compositionally biased region" description="Basic and acidic residues" evidence="1">
    <location>
        <begin position="228"/>
        <end position="238"/>
    </location>
</feature>
<gene>
    <name evidence="2" type="ORF">Slin15195_G103210</name>
</gene>
<feature type="compositionally biased region" description="Acidic residues" evidence="1">
    <location>
        <begin position="561"/>
        <end position="589"/>
    </location>
</feature>
<accession>A0A9Q9ENU7</accession>
<feature type="compositionally biased region" description="Basic residues" evidence="1">
    <location>
        <begin position="167"/>
        <end position="176"/>
    </location>
</feature>
<protein>
    <submittedName>
        <fullName evidence="2">Uncharacterized protein</fullName>
    </submittedName>
</protein>
<dbReference type="Proteomes" id="UP001056384">
    <property type="component" value="Chromosome 9"/>
</dbReference>
<feature type="compositionally biased region" description="Acidic residues" evidence="1">
    <location>
        <begin position="112"/>
        <end position="122"/>
    </location>
</feature>
<dbReference type="EMBL" id="CP099426">
    <property type="protein sequence ID" value="USW57002.1"/>
    <property type="molecule type" value="Genomic_DNA"/>
</dbReference>
<reference evidence="2" key="1">
    <citation type="submission" date="2022-06" db="EMBL/GenBank/DDBJ databases">
        <title>Complete genome sequences of two strains of the flax pathogen Septoria linicola.</title>
        <authorList>
            <person name="Lapalu N."/>
            <person name="Simon A."/>
            <person name="Demenou B."/>
            <person name="Paumier D."/>
            <person name="Guillot M.-P."/>
            <person name="Gout L."/>
            <person name="Valade R."/>
        </authorList>
    </citation>
    <scope>NUCLEOTIDE SEQUENCE</scope>
    <source>
        <strain evidence="2">SE15195</strain>
    </source>
</reference>
<dbReference type="AlphaFoldDB" id="A0A9Q9ENU7"/>
<feature type="compositionally biased region" description="Basic and acidic residues" evidence="1">
    <location>
        <begin position="538"/>
        <end position="557"/>
    </location>
</feature>
<feature type="region of interest" description="Disordered" evidence="1">
    <location>
        <begin position="469"/>
        <end position="589"/>
    </location>
</feature>
<name>A0A9Q9ENU7_9PEZI</name>
<feature type="compositionally biased region" description="Low complexity" evidence="1">
    <location>
        <begin position="123"/>
        <end position="140"/>
    </location>
</feature>
<feature type="compositionally biased region" description="Acidic residues" evidence="1">
    <location>
        <begin position="47"/>
        <end position="58"/>
    </location>
</feature>
<evidence type="ECO:0000313" key="3">
    <source>
        <dbReference type="Proteomes" id="UP001056384"/>
    </source>
</evidence>
<feature type="compositionally biased region" description="Basic and acidic residues" evidence="1">
    <location>
        <begin position="141"/>
        <end position="150"/>
    </location>
</feature>
<proteinExistence type="predicted"/>
<feature type="region of interest" description="Disordered" evidence="1">
    <location>
        <begin position="1"/>
        <end position="329"/>
    </location>
</feature>
<organism evidence="2 3">
    <name type="scientific">Septoria linicola</name>
    <dbReference type="NCBI Taxonomy" id="215465"/>
    <lineage>
        <taxon>Eukaryota</taxon>
        <taxon>Fungi</taxon>
        <taxon>Dikarya</taxon>
        <taxon>Ascomycota</taxon>
        <taxon>Pezizomycotina</taxon>
        <taxon>Dothideomycetes</taxon>
        <taxon>Dothideomycetidae</taxon>
        <taxon>Mycosphaerellales</taxon>
        <taxon>Mycosphaerellaceae</taxon>
        <taxon>Septoria</taxon>
    </lineage>
</organism>
<feature type="compositionally biased region" description="Basic residues" evidence="1">
    <location>
        <begin position="263"/>
        <end position="285"/>
    </location>
</feature>
<feature type="compositionally biased region" description="Polar residues" evidence="1">
    <location>
        <begin position="36"/>
        <end position="45"/>
    </location>
</feature>